<comment type="caution">
    <text evidence="7">The sequence shown here is derived from an EMBL/GenBank/DDBJ whole genome shotgun (WGS) entry which is preliminary data.</text>
</comment>
<evidence type="ECO:0000313" key="7">
    <source>
        <dbReference type="EMBL" id="TYL89691.1"/>
    </source>
</evidence>
<evidence type="ECO:0000256" key="5">
    <source>
        <dbReference type="SAM" id="SignalP"/>
    </source>
</evidence>
<reference evidence="7 8" key="1">
    <citation type="submission" date="2019-08" db="EMBL/GenBank/DDBJ databases">
        <title>Bradyrhizobium hipponensis sp. nov., a rhizobium isolated from a Lupinus angustifolius root nodule in Tunisia.</title>
        <authorList>
            <person name="Off K."/>
            <person name="Rejili M."/>
            <person name="Mars M."/>
            <person name="Brachmann A."/>
            <person name="Marin M."/>
        </authorList>
    </citation>
    <scope>NUCLEOTIDE SEQUENCE [LARGE SCALE GENOMIC DNA]</scope>
    <source>
        <strain evidence="7 8">CTAW71</strain>
    </source>
</reference>
<dbReference type="SUPFAM" id="SSF53822">
    <property type="entry name" value="Periplasmic binding protein-like I"/>
    <property type="match status" value="1"/>
</dbReference>
<protein>
    <submittedName>
        <fullName evidence="7">ABC transporter substrate-binding protein</fullName>
    </submittedName>
</protein>
<proteinExistence type="inferred from homology"/>
<dbReference type="PANTHER" id="PTHR30483:SF6">
    <property type="entry name" value="PERIPLASMIC BINDING PROTEIN OF ABC TRANSPORTER FOR NATURAL AMINO ACIDS"/>
    <property type="match status" value="1"/>
</dbReference>
<dbReference type="PRINTS" id="PR00337">
    <property type="entry name" value="LEUILEVALBP"/>
</dbReference>
<dbReference type="EMBL" id="VSSS01000058">
    <property type="protein sequence ID" value="TYL89691.1"/>
    <property type="molecule type" value="Genomic_DNA"/>
</dbReference>
<evidence type="ECO:0000259" key="6">
    <source>
        <dbReference type="Pfam" id="PF13458"/>
    </source>
</evidence>
<dbReference type="GO" id="GO:0006865">
    <property type="term" value="P:amino acid transport"/>
    <property type="evidence" value="ECO:0007669"/>
    <property type="project" value="UniProtKB-KW"/>
</dbReference>
<organism evidence="7 8">
    <name type="scientific">Bradyrhizobium rifense</name>
    <dbReference type="NCBI Taxonomy" id="515499"/>
    <lineage>
        <taxon>Bacteria</taxon>
        <taxon>Pseudomonadati</taxon>
        <taxon>Pseudomonadota</taxon>
        <taxon>Alphaproteobacteria</taxon>
        <taxon>Hyphomicrobiales</taxon>
        <taxon>Nitrobacteraceae</taxon>
        <taxon>Bradyrhizobium</taxon>
    </lineage>
</organism>
<dbReference type="RefSeq" id="WP_148776696.1">
    <property type="nucleotide sequence ID" value="NZ_VSSS01000058.1"/>
</dbReference>
<dbReference type="AlphaFoldDB" id="A0A5D3KGC1"/>
<dbReference type="InterPro" id="IPR051010">
    <property type="entry name" value="BCAA_transport"/>
</dbReference>
<keyword evidence="4" id="KW-0029">Amino-acid transport</keyword>
<comment type="similarity">
    <text evidence="1">Belongs to the leucine-binding protein family.</text>
</comment>
<feature type="domain" description="Leucine-binding protein" evidence="6">
    <location>
        <begin position="26"/>
        <end position="360"/>
    </location>
</feature>
<dbReference type="CDD" id="cd06359">
    <property type="entry name" value="PBP1_Nba-like"/>
    <property type="match status" value="1"/>
</dbReference>
<keyword evidence="3 5" id="KW-0732">Signal</keyword>
<name>A0A5D3KGC1_9BRAD</name>
<accession>A0A5D3KGC1</accession>
<sequence>MKTQTTLAAAALLLGTAMSPALAQEKIKLGVIVTLSGPGAALGQQVRDGFALAVKDLGGKMGGRDVEVVAVDDELKPDVAVTKVKGLLERDKVDFVVGPIFSNILQAIHRPVTESKVFLISPNAGPSTFAGKDCNPFFYVTSYQNDQVHEILGKVAQDRGYKRMYLMVPNYQAGKDSVAGFKLDYKGEIVEESYMPLNTLDFQPELSKISSQKPDALFTFMPGGLGVNLVKQYKQAGLTDSIPVLSAFTVDESTLPAQQDAAVGMFGGANWAPNLDNPQNKKFVAAYEAAYNGVPGTYAFQAYDAAMLIDSAVKGVKGDLTNKDAVAAALKKADFTSLRGSFKFNTNGYPIQDFYLTKVAKRPDGKFQTEIVQKVFENYGDRYAKDCKAAN</sequence>
<dbReference type="OrthoDB" id="435355at2"/>
<evidence type="ECO:0000256" key="4">
    <source>
        <dbReference type="ARBA" id="ARBA00022970"/>
    </source>
</evidence>
<evidence type="ECO:0000256" key="1">
    <source>
        <dbReference type="ARBA" id="ARBA00010062"/>
    </source>
</evidence>
<dbReference type="PANTHER" id="PTHR30483">
    <property type="entry name" value="LEUCINE-SPECIFIC-BINDING PROTEIN"/>
    <property type="match status" value="1"/>
</dbReference>
<feature type="chain" id="PRO_5023058676" evidence="5">
    <location>
        <begin position="24"/>
        <end position="391"/>
    </location>
</feature>
<evidence type="ECO:0000313" key="8">
    <source>
        <dbReference type="Proteomes" id="UP000324758"/>
    </source>
</evidence>
<keyword evidence="8" id="KW-1185">Reference proteome</keyword>
<dbReference type="InterPro" id="IPR000709">
    <property type="entry name" value="Leu_Ile_Val-bd"/>
</dbReference>
<dbReference type="InterPro" id="IPR028082">
    <property type="entry name" value="Peripla_BP_I"/>
</dbReference>
<dbReference type="Gene3D" id="3.40.50.2300">
    <property type="match status" value="2"/>
</dbReference>
<feature type="signal peptide" evidence="5">
    <location>
        <begin position="1"/>
        <end position="23"/>
    </location>
</feature>
<dbReference type="Proteomes" id="UP000324758">
    <property type="component" value="Unassembled WGS sequence"/>
</dbReference>
<evidence type="ECO:0000256" key="2">
    <source>
        <dbReference type="ARBA" id="ARBA00022448"/>
    </source>
</evidence>
<evidence type="ECO:0000256" key="3">
    <source>
        <dbReference type="ARBA" id="ARBA00022729"/>
    </source>
</evidence>
<dbReference type="InterPro" id="IPR028081">
    <property type="entry name" value="Leu-bd"/>
</dbReference>
<keyword evidence="2" id="KW-0813">Transport</keyword>
<dbReference type="Pfam" id="PF13458">
    <property type="entry name" value="Peripla_BP_6"/>
    <property type="match status" value="1"/>
</dbReference>
<gene>
    <name evidence="7" type="ORF">FXB40_34260</name>
</gene>